<dbReference type="AlphaFoldDB" id="A0A2K3JXJ4"/>
<gene>
    <name evidence="1" type="ORF">L195_g059334</name>
</gene>
<protein>
    <submittedName>
        <fullName evidence="1">Ribonuclease H</fullName>
    </submittedName>
</protein>
<organism evidence="1 2">
    <name type="scientific">Trifolium pratense</name>
    <name type="common">Red clover</name>
    <dbReference type="NCBI Taxonomy" id="57577"/>
    <lineage>
        <taxon>Eukaryota</taxon>
        <taxon>Viridiplantae</taxon>
        <taxon>Streptophyta</taxon>
        <taxon>Embryophyta</taxon>
        <taxon>Tracheophyta</taxon>
        <taxon>Spermatophyta</taxon>
        <taxon>Magnoliopsida</taxon>
        <taxon>eudicotyledons</taxon>
        <taxon>Gunneridae</taxon>
        <taxon>Pentapetalae</taxon>
        <taxon>rosids</taxon>
        <taxon>fabids</taxon>
        <taxon>Fabales</taxon>
        <taxon>Fabaceae</taxon>
        <taxon>Papilionoideae</taxon>
        <taxon>50 kb inversion clade</taxon>
        <taxon>NPAAA clade</taxon>
        <taxon>Hologalegina</taxon>
        <taxon>IRL clade</taxon>
        <taxon>Trifolieae</taxon>
        <taxon>Trifolium</taxon>
    </lineage>
</organism>
<evidence type="ECO:0000313" key="1">
    <source>
        <dbReference type="EMBL" id="PNX58728.1"/>
    </source>
</evidence>
<proteinExistence type="predicted"/>
<name>A0A2K3JXJ4_TRIPR</name>
<dbReference type="EMBL" id="ASHM01128978">
    <property type="protein sequence ID" value="PNX58728.1"/>
    <property type="molecule type" value="Genomic_DNA"/>
</dbReference>
<comment type="caution">
    <text evidence="1">The sequence shown here is derived from an EMBL/GenBank/DDBJ whole genome shotgun (WGS) entry which is preliminary data.</text>
</comment>
<dbReference type="Proteomes" id="UP000236291">
    <property type="component" value="Unassembled WGS sequence"/>
</dbReference>
<dbReference type="ExpressionAtlas" id="A0A2K3JXJ4">
    <property type="expression patterns" value="baseline"/>
</dbReference>
<feature type="non-terminal residue" evidence="1">
    <location>
        <position position="148"/>
    </location>
</feature>
<evidence type="ECO:0000313" key="2">
    <source>
        <dbReference type="Proteomes" id="UP000236291"/>
    </source>
</evidence>
<reference evidence="1 2" key="1">
    <citation type="journal article" date="2014" name="Am. J. Bot.">
        <title>Genome assembly and annotation for red clover (Trifolium pratense; Fabaceae).</title>
        <authorList>
            <person name="Istvanek J."/>
            <person name="Jaros M."/>
            <person name="Krenek A."/>
            <person name="Repkova J."/>
        </authorList>
    </citation>
    <scope>NUCLEOTIDE SEQUENCE [LARGE SCALE GENOMIC DNA]</scope>
    <source>
        <strain evidence="2">cv. Tatra</strain>
        <tissue evidence="1">Young leaves</tissue>
    </source>
</reference>
<accession>A0A2K3JXJ4</accession>
<reference evidence="1 2" key="2">
    <citation type="journal article" date="2017" name="Front. Plant Sci.">
        <title>Gene Classification and Mining of Molecular Markers Useful in Red Clover (Trifolium pratense) Breeding.</title>
        <authorList>
            <person name="Istvanek J."/>
            <person name="Dluhosova J."/>
            <person name="Dluhos P."/>
            <person name="Patkova L."/>
            <person name="Nedelnik J."/>
            <person name="Repkova J."/>
        </authorList>
    </citation>
    <scope>NUCLEOTIDE SEQUENCE [LARGE SCALE GENOMIC DNA]</scope>
    <source>
        <strain evidence="2">cv. Tatra</strain>
        <tissue evidence="1">Young leaves</tissue>
    </source>
</reference>
<sequence>MYLVGWKKITQPRRFGGLGVRIARFQNVSLLGKLVWEILHSPDKLWVKLFEERYLKGRLPFNNSVAGGSVVWNSMSKALTVLQDGFTFKIGDGNANFWYDSWVFKEKICSMIPFVAIQDTTVKINEVWSNGKWNLEELYTRLPEFVKT</sequence>